<evidence type="ECO:0000256" key="2">
    <source>
        <dbReference type="PIRSR" id="PIRSR000390-1"/>
    </source>
</evidence>
<name>A0A9X4MBR3_9BACT</name>
<reference evidence="5" key="1">
    <citation type="journal article" date="2022" name="bioRxiv">
        <title>Thiovibrio frasassiensisgen. nov., sp. nov., an autotrophic, elemental sulfur disproportionating bacterium isolated from sulfidic karst sediment, and proposal of Thiovibrionaceae fam. nov.</title>
        <authorList>
            <person name="Aronson H."/>
            <person name="Thomas C."/>
            <person name="Bhattacharyya M."/>
            <person name="Eckstein S."/>
            <person name="Jensen S."/>
            <person name="Barco R."/>
            <person name="Macalady J."/>
            <person name="Amend J."/>
        </authorList>
    </citation>
    <scope>NUCLEOTIDE SEQUENCE</scope>
    <source>
        <strain evidence="5">RS19-109</strain>
    </source>
</reference>
<dbReference type="CDD" id="cd00616">
    <property type="entry name" value="AHBA_syn"/>
    <property type="match status" value="1"/>
</dbReference>
<dbReference type="PANTHER" id="PTHR30244">
    <property type="entry name" value="TRANSAMINASE"/>
    <property type="match status" value="1"/>
</dbReference>
<dbReference type="PANTHER" id="PTHR30244:SF34">
    <property type="entry name" value="DTDP-4-AMINO-4,6-DIDEOXYGALACTOSE TRANSAMINASE"/>
    <property type="match status" value="1"/>
</dbReference>
<dbReference type="InterPro" id="IPR000653">
    <property type="entry name" value="DegT/StrS_aminotransferase"/>
</dbReference>
<dbReference type="InterPro" id="IPR015421">
    <property type="entry name" value="PyrdxlP-dep_Trfase_major"/>
</dbReference>
<feature type="active site" description="Proton acceptor" evidence="2">
    <location>
        <position position="186"/>
    </location>
</feature>
<dbReference type="SUPFAM" id="SSF53383">
    <property type="entry name" value="PLP-dependent transferases"/>
    <property type="match status" value="1"/>
</dbReference>
<dbReference type="EMBL" id="JAPHEH010000001">
    <property type="protein sequence ID" value="MDG4474674.1"/>
    <property type="molecule type" value="Genomic_DNA"/>
</dbReference>
<accession>A0A9X4MBR3</accession>
<evidence type="ECO:0000313" key="5">
    <source>
        <dbReference type="EMBL" id="MDG4474674.1"/>
    </source>
</evidence>
<sequence>MPGFEIFGEEEKKEILEVLDTGVLFRYEFPEQRKGVYKVRTFEEKFAAYCGVKCGQAVTSGTAALKVAMAALGIGPGDEVITQGFTFVATWEAILEIGAIPVFAEVDETLNLDPADLEKKITAETKLIIPVHMMGAPARIEEIKAIGDKHGIPVLEDTAQAAGASLNGRRLGSFGACGTFSFDPVKTMTTGEGGMIVTNDEKLMRDMSEYHDHGHDHAVNPGGRGGEGRSFIGSNYRMMELQGAIGLAQLAKLDGIVASQQQNKKAMKALVARIPGVTFRTILDEKGDNASFLAFFLPDKDKAQKVKTALAAGGAGAICFAENTWHYYPKWEHLLAGATLAKSGWPFVEPGGKKRVVYDAQALPKSAAIMDRLLVYPVPIKLSQERLGQIAAAVEKAVAALS</sequence>
<keyword evidence="3 4" id="KW-0663">Pyridoxal phosphate</keyword>
<dbReference type="Pfam" id="PF01041">
    <property type="entry name" value="DegT_DnrJ_EryC1"/>
    <property type="match status" value="1"/>
</dbReference>
<dbReference type="AlphaFoldDB" id="A0A9X4MBR3"/>
<organism evidence="5 6">
    <name type="scientific">Thiovibrio frasassiensis</name>
    <dbReference type="NCBI Taxonomy" id="2984131"/>
    <lineage>
        <taxon>Bacteria</taxon>
        <taxon>Pseudomonadati</taxon>
        <taxon>Thermodesulfobacteriota</taxon>
        <taxon>Desulfobulbia</taxon>
        <taxon>Desulfobulbales</taxon>
        <taxon>Thiovibrionaceae</taxon>
        <taxon>Thiovibrio</taxon>
    </lineage>
</organism>
<reference evidence="5" key="2">
    <citation type="submission" date="2022-10" db="EMBL/GenBank/DDBJ databases">
        <authorList>
            <person name="Aronson H.S."/>
        </authorList>
    </citation>
    <scope>NUCLEOTIDE SEQUENCE</scope>
    <source>
        <strain evidence="5">RS19-109</strain>
    </source>
</reference>
<dbReference type="PIRSF" id="PIRSF000390">
    <property type="entry name" value="PLP_StrS"/>
    <property type="match status" value="1"/>
</dbReference>
<protein>
    <submittedName>
        <fullName evidence="5">DegT/DnrJ/EryC1/StrS family aminotransferase</fullName>
    </submittedName>
</protein>
<comment type="similarity">
    <text evidence="1 4">Belongs to the DegT/DnrJ/EryC1 family.</text>
</comment>
<keyword evidence="6" id="KW-1185">Reference proteome</keyword>
<proteinExistence type="inferred from homology"/>
<dbReference type="Proteomes" id="UP001154240">
    <property type="component" value="Unassembled WGS sequence"/>
</dbReference>
<evidence type="ECO:0000256" key="3">
    <source>
        <dbReference type="PIRSR" id="PIRSR000390-2"/>
    </source>
</evidence>
<evidence type="ECO:0000256" key="4">
    <source>
        <dbReference type="RuleBase" id="RU004508"/>
    </source>
</evidence>
<dbReference type="Gene3D" id="3.90.1150.10">
    <property type="entry name" value="Aspartate Aminotransferase, domain 1"/>
    <property type="match status" value="1"/>
</dbReference>
<keyword evidence="5" id="KW-0808">Transferase</keyword>
<dbReference type="GO" id="GO:0008483">
    <property type="term" value="F:transaminase activity"/>
    <property type="evidence" value="ECO:0007669"/>
    <property type="project" value="UniProtKB-KW"/>
</dbReference>
<dbReference type="GO" id="GO:0000271">
    <property type="term" value="P:polysaccharide biosynthetic process"/>
    <property type="evidence" value="ECO:0007669"/>
    <property type="project" value="TreeGrafter"/>
</dbReference>
<dbReference type="Gene3D" id="3.40.640.10">
    <property type="entry name" value="Type I PLP-dependent aspartate aminotransferase-like (Major domain)"/>
    <property type="match status" value="1"/>
</dbReference>
<comment type="caution">
    <text evidence="5">The sequence shown here is derived from an EMBL/GenBank/DDBJ whole genome shotgun (WGS) entry which is preliminary data.</text>
</comment>
<dbReference type="InterPro" id="IPR015422">
    <property type="entry name" value="PyrdxlP-dep_Trfase_small"/>
</dbReference>
<gene>
    <name evidence="5" type="ORF">OLX77_00690</name>
</gene>
<evidence type="ECO:0000256" key="1">
    <source>
        <dbReference type="ARBA" id="ARBA00037999"/>
    </source>
</evidence>
<dbReference type="RefSeq" id="WP_307631655.1">
    <property type="nucleotide sequence ID" value="NZ_JAPHEH010000001.1"/>
</dbReference>
<evidence type="ECO:0000313" key="6">
    <source>
        <dbReference type="Proteomes" id="UP001154240"/>
    </source>
</evidence>
<keyword evidence="5" id="KW-0032">Aminotransferase</keyword>
<feature type="modified residue" description="N6-(pyridoxal phosphate)lysine" evidence="3">
    <location>
        <position position="186"/>
    </location>
</feature>
<dbReference type="InterPro" id="IPR015424">
    <property type="entry name" value="PyrdxlP-dep_Trfase"/>
</dbReference>
<dbReference type="GO" id="GO:0030170">
    <property type="term" value="F:pyridoxal phosphate binding"/>
    <property type="evidence" value="ECO:0007669"/>
    <property type="project" value="TreeGrafter"/>
</dbReference>